<organism evidence="9 10">
    <name type="scientific">Phlebotomus papatasi</name>
    <name type="common">Sandfly</name>
    <dbReference type="NCBI Taxonomy" id="29031"/>
    <lineage>
        <taxon>Eukaryota</taxon>
        <taxon>Metazoa</taxon>
        <taxon>Ecdysozoa</taxon>
        <taxon>Arthropoda</taxon>
        <taxon>Hexapoda</taxon>
        <taxon>Insecta</taxon>
        <taxon>Pterygota</taxon>
        <taxon>Neoptera</taxon>
        <taxon>Endopterygota</taxon>
        <taxon>Diptera</taxon>
        <taxon>Nematocera</taxon>
        <taxon>Psychodoidea</taxon>
        <taxon>Psychodidae</taxon>
        <taxon>Phlebotomus</taxon>
        <taxon>Phlebotomus</taxon>
    </lineage>
</organism>
<dbReference type="VEuPathDB" id="VectorBase:PPAPM1_012383"/>
<dbReference type="SUPFAM" id="SSF51445">
    <property type="entry name" value="(Trans)glycosidases"/>
    <property type="match status" value="1"/>
</dbReference>
<accession>A0A1B0DP20</accession>
<sequence length="811" mass="92865">MKVFGYFLASLAIALTVESHVVGNQKDAGKPHTRHEHPNLDWWETAVLYQIYPRSFMDSNADGIGDLKGITEKLPHLQDAGIHATWLSPIFSSPMKDFGYDISDFTNINSDYGNMEDFEQLLHEARRMNIRLILDFVPNHSSDQHEWFIKSESGDPDYLDYYVWRDAKMIDGVMHPPNNWLSVFHGPAWTWSENRQKYYLHQFAKEQPDLNFENPKVVEEMTNVLKFWLDKGVDGFRVDAINHLFEDQSFTDNPPNRDEYDPMDYNHFDTIYSKDLQKSYQQVYDWRKYLDNYAEEHGTDTKVLLTEAYTNITNTMKWYVSEDGTQKGAHFSFNFQLIMGLKTLPEQLNAADVKATIDEWLENMPEGFTANWVLGNHDRPRVASRFGPDLVDNMNILVQTLPGVAVTYYGEEIGMEDYRGISWEDTQDPQACGSNESVYQEYTRDPVRTPMQWDSSQNAGFSLSPTTWLPVHPDYAQNNLAQQKAAERSTYKLYKELVNLRVDHALEYGDFRSVALGSVFAYSRNVEGHESLVVVLNLGNSESTVDVSPILLESSYSEGTVEISVTKSIYKRDDVINLSSVSLPGYDGVILRVPSSATTLFVSAMCLIDELRADTIQLKQDTVVLKTKTEYCETRIKTQDRIAELCSIEILDVPVDVKGDPYSNASHMLTTALNIDIPEEAIADCYVINLSKKKLKNKPGDNTAHGNIWIVRLLCKRTRDRILSNVRQRGKEGNWKLDCKAMEGRDCCIRVRERLSTFTRELHISVRRAAADNGWKYVWVKDGRVYVRKKDEDRVAIVASSSDLVKLSNGQ</sequence>
<dbReference type="Gene3D" id="3.20.20.80">
    <property type="entry name" value="Glycosidases"/>
    <property type="match status" value="1"/>
</dbReference>
<evidence type="ECO:0000313" key="9">
    <source>
        <dbReference type="EnsemblMetazoa" id="PPAI010256-PA"/>
    </source>
</evidence>
<dbReference type="GO" id="GO:0004558">
    <property type="term" value="F:alpha-1,4-glucosidase activity"/>
    <property type="evidence" value="ECO:0007669"/>
    <property type="project" value="UniProtKB-EC"/>
</dbReference>
<dbReference type="Gene3D" id="3.90.400.10">
    <property type="entry name" value="Oligo-1,6-glucosidase, Domain 2"/>
    <property type="match status" value="1"/>
</dbReference>
<proteinExistence type="inferred from homology"/>
<reference evidence="9" key="1">
    <citation type="submission" date="2022-08" db="UniProtKB">
        <authorList>
            <consortium name="EnsemblMetazoa"/>
        </authorList>
    </citation>
    <scope>IDENTIFICATION</scope>
    <source>
        <strain evidence="9">Israel</strain>
    </source>
</reference>
<dbReference type="Pfam" id="PF00128">
    <property type="entry name" value="Alpha-amylase"/>
    <property type="match status" value="1"/>
</dbReference>
<dbReference type="PANTHER" id="PTHR10357">
    <property type="entry name" value="ALPHA-AMYLASE FAMILY MEMBER"/>
    <property type="match status" value="1"/>
</dbReference>
<dbReference type="InterPro" id="IPR006047">
    <property type="entry name" value="GH13_cat_dom"/>
</dbReference>
<evidence type="ECO:0000256" key="7">
    <source>
        <dbReference type="ARBA" id="ARBA00023295"/>
    </source>
</evidence>
<keyword evidence="4" id="KW-0732">Signal</keyword>
<dbReference type="InterPro" id="IPR013780">
    <property type="entry name" value="Glyco_hydro_b"/>
</dbReference>
<dbReference type="EMBL" id="AJVK01007887">
    <property type="status" value="NOT_ANNOTATED_CDS"/>
    <property type="molecule type" value="Genomic_DNA"/>
</dbReference>
<evidence type="ECO:0000259" key="8">
    <source>
        <dbReference type="SMART" id="SM00642"/>
    </source>
</evidence>
<dbReference type="InterPro" id="IPR017853">
    <property type="entry name" value="GH"/>
</dbReference>
<dbReference type="InterPro" id="IPR045857">
    <property type="entry name" value="O16G_dom_2"/>
</dbReference>
<dbReference type="FunFam" id="3.90.400.10:FF:000001">
    <property type="entry name" value="Maltase A3, isoform A"/>
    <property type="match status" value="1"/>
</dbReference>
<dbReference type="InterPro" id="IPR057251">
    <property type="entry name" value="FP_C"/>
</dbReference>
<keyword evidence="7" id="KW-0326">Glycosidase</keyword>
<keyword evidence="6" id="KW-0325">Glycoprotein</keyword>
<dbReference type="Pfam" id="PF25298">
    <property type="entry name" value="Baculo_FP_2nd"/>
    <property type="match status" value="1"/>
</dbReference>
<evidence type="ECO:0000313" key="10">
    <source>
        <dbReference type="Proteomes" id="UP000092462"/>
    </source>
</evidence>
<evidence type="ECO:0000256" key="5">
    <source>
        <dbReference type="ARBA" id="ARBA00022801"/>
    </source>
</evidence>
<protein>
    <recommendedName>
        <fullName evidence="3">alpha-glucosidase</fullName>
        <ecNumber evidence="3">3.2.1.20</ecNumber>
    </recommendedName>
</protein>
<evidence type="ECO:0000256" key="3">
    <source>
        <dbReference type="ARBA" id="ARBA00012741"/>
    </source>
</evidence>
<dbReference type="Gene3D" id="2.60.40.1180">
    <property type="entry name" value="Golgi alpha-mannosidase II"/>
    <property type="match status" value="1"/>
</dbReference>
<name>A0A1B0DP20_PHLPP</name>
<keyword evidence="10" id="KW-1185">Reference proteome</keyword>
<dbReference type="GO" id="GO:0005975">
    <property type="term" value="P:carbohydrate metabolic process"/>
    <property type="evidence" value="ECO:0007669"/>
    <property type="project" value="InterPro"/>
</dbReference>
<dbReference type="SMART" id="SM00642">
    <property type="entry name" value="Aamy"/>
    <property type="match status" value="1"/>
</dbReference>
<evidence type="ECO:0000256" key="1">
    <source>
        <dbReference type="ARBA" id="ARBA00001657"/>
    </source>
</evidence>
<dbReference type="Proteomes" id="UP000092462">
    <property type="component" value="Unassembled WGS sequence"/>
</dbReference>
<dbReference type="AlphaFoldDB" id="A0A1B0DP20"/>
<dbReference type="EC" id="3.2.1.20" evidence="3"/>
<dbReference type="EMBL" id="AJVK01007888">
    <property type="status" value="NOT_ANNOTATED_CDS"/>
    <property type="molecule type" value="Genomic_DNA"/>
</dbReference>
<feature type="domain" description="Glycosyl hydrolase family 13 catalytic" evidence="8">
    <location>
        <begin position="50"/>
        <end position="448"/>
    </location>
</feature>
<dbReference type="EnsemblMetazoa" id="PPAI010256-RA">
    <property type="protein sequence ID" value="PPAI010256-PA"/>
    <property type="gene ID" value="PPAI010256"/>
</dbReference>
<keyword evidence="5" id="KW-0378">Hydrolase</keyword>
<comment type="catalytic activity">
    <reaction evidence="1">
        <text>Hydrolysis of terminal, non-reducing (1-&gt;4)-linked alpha-D-glucose residues with release of alpha-D-glucose.</text>
        <dbReference type="EC" id="3.2.1.20"/>
    </reaction>
</comment>
<dbReference type="VEuPathDB" id="VectorBase:PPAPM1_004597"/>
<evidence type="ECO:0000256" key="6">
    <source>
        <dbReference type="ARBA" id="ARBA00023180"/>
    </source>
</evidence>
<dbReference type="PANTHER" id="PTHR10357:SF179">
    <property type="entry name" value="NEUTRAL AND BASIC AMINO ACID TRANSPORT PROTEIN RBAT"/>
    <property type="match status" value="1"/>
</dbReference>
<evidence type="ECO:0000256" key="4">
    <source>
        <dbReference type="ARBA" id="ARBA00022729"/>
    </source>
</evidence>
<evidence type="ECO:0000256" key="2">
    <source>
        <dbReference type="ARBA" id="ARBA00008061"/>
    </source>
</evidence>
<dbReference type="CDD" id="cd11328">
    <property type="entry name" value="AmyAc_maltase"/>
    <property type="match status" value="1"/>
</dbReference>
<dbReference type="VEuPathDB" id="VectorBase:PPAI010256"/>
<comment type="similarity">
    <text evidence="2">Belongs to the glycosyl hydrolase 13 family.</text>
</comment>